<evidence type="ECO:0000256" key="3">
    <source>
        <dbReference type="ARBA" id="ARBA00022475"/>
    </source>
</evidence>
<feature type="transmembrane region" description="Helical" evidence="8">
    <location>
        <begin position="207"/>
        <end position="226"/>
    </location>
</feature>
<keyword evidence="3" id="KW-1003">Cell membrane</keyword>
<dbReference type="Pfam" id="PF02653">
    <property type="entry name" value="BPD_transp_2"/>
    <property type="match status" value="1"/>
</dbReference>
<evidence type="ECO:0000256" key="2">
    <source>
        <dbReference type="ARBA" id="ARBA00022448"/>
    </source>
</evidence>
<dbReference type="AlphaFoldDB" id="A0A2U2DNE9"/>
<evidence type="ECO:0000256" key="7">
    <source>
        <dbReference type="ARBA" id="ARBA00023136"/>
    </source>
</evidence>
<feature type="transmembrane region" description="Helical" evidence="8">
    <location>
        <begin position="151"/>
        <end position="175"/>
    </location>
</feature>
<evidence type="ECO:0000256" key="1">
    <source>
        <dbReference type="ARBA" id="ARBA00004651"/>
    </source>
</evidence>
<protein>
    <submittedName>
        <fullName evidence="9">ABC transporter permease</fullName>
    </submittedName>
</protein>
<feature type="transmembrane region" description="Helical" evidence="8">
    <location>
        <begin position="42"/>
        <end position="60"/>
    </location>
</feature>
<evidence type="ECO:0000313" key="10">
    <source>
        <dbReference type="Proteomes" id="UP000245252"/>
    </source>
</evidence>
<organism evidence="9 10">
    <name type="scientific">Metarhizobium album</name>
    <dbReference type="NCBI Taxonomy" id="2182425"/>
    <lineage>
        <taxon>Bacteria</taxon>
        <taxon>Pseudomonadati</taxon>
        <taxon>Pseudomonadota</taxon>
        <taxon>Alphaproteobacteria</taxon>
        <taxon>Hyphomicrobiales</taxon>
        <taxon>Rhizobiaceae</taxon>
        <taxon>Metarhizobium</taxon>
    </lineage>
</organism>
<comment type="subcellular location">
    <subcellularLocation>
        <location evidence="1">Cell membrane</location>
        <topology evidence="1">Multi-pass membrane protein</topology>
    </subcellularLocation>
</comment>
<dbReference type="PANTHER" id="PTHR32196:SF21">
    <property type="entry name" value="ABC TRANSPORTER PERMEASE PROTEIN YPHD-RELATED"/>
    <property type="match status" value="1"/>
</dbReference>
<feature type="transmembrane region" description="Helical" evidence="8">
    <location>
        <begin position="232"/>
        <end position="249"/>
    </location>
</feature>
<keyword evidence="10" id="KW-1185">Reference proteome</keyword>
<keyword evidence="5 8" id="KW-0812">Transmembrane</keyword>
<feature type="transmembrane region" description="Helical" evidence="8">
    <location>
        <begin position="72"/>
        <end position="97"/>
    </location>
</feature>
<comment type="caution">
    <text evidence="9">The sequence shown here is derived from an EMBL/GenBank/DDBJ whole genome shotgun (WGS) entry which is preliminary data.</text>
</comment>
<dbReference type="GO" id="GO:0005886">
    <property type="term" value="C:plasma membrane"/>
    <property type="evidence" value="ECO:0007669"/>
    <property type="project" value="UniProtKB-SubCell"/>
</dbReference>
<keyword evidence="6 8" id="KW-1133">Transmembrane helix</keyword>
<dbReference type="InterPro" id="IPR001851">
    <property type="entry name" value="ABC_transp_permease"/>
</dbReference>
<evidence type="ECO:0000256" key="8">
    <source>
        <dbReference type="SAM" id="Phobius"/>
    </source>
</evidence>
<dbReference type="GO" id="GO:0022857">
    <property type="term" value="F:transmembrane transporter activity"/>
    <property type="evidence" value="ECO:0007669"/>
    <property type="project" value="InterPro"/>
</dbReference>
<dbReference type="Proteomes" id="UP000245252">
    <property type="component" value="Unassembled WGS sequence"/>
</dbReference>
<feature type="transmembrane region" description="Helical" evidence="8">
    <location>
        <begin position="287"/>
        <end position="304"/>
    </location>
</feature>
<dbReference type="CDD" id="cd06579">
    <property type="entry name" value="TM_PBP1_transp_AraH_like"/>
    <property type="match status" value="1"/>
</dbReference>
<evidence type="ECO:0000256" key="6">
    <source>
        <dbReference type="ARBA" id="ARBA00022989"/>
    </source>
</evidence>
<keyword evidence="4" id="KW-0997">Cell inner membrane</keyword>
<dbReference type="RefSeq" id="WP_109459644.1">
    <property type="nucleotide sequence ID" value="NZ_QFBC01000008.1"/>
</dbReference>
<feature type="transmembrane region" description="Helical" evidence="8">
    <location>
        <begin position="261"/>
        <end position="281"/>
    </location>
</feature>
<dbReference type="OrthoDB" id="7284468at2"/>
<feature type="transmembrane region" description="Helical" evidence="8">
    <location>
        <begin position="12"/>
        <end position="30"/>
    </location>
</feature>
<keyword evidence="7 8" id="KW-0472">Membrane</keyword>
<sequence length="313" mass="32547">MDIQRFKPHLPWITLVVLVAIVGINDPGFLRPSNLLGIAGDIVPLFIMALGLTFAIYIGGIDLSAQSMANMVTVIASVYLASMGAWVAVVCVLAGFLLGGLSGFVTTRLYVPSFISTLAVGGIAFSIAQWLSGQRALNMDATQRNETFGWMIGRIWGVPNELLIAAVLVLACLFIERRTTLGRALKAVGAGELAAAASGLNVARYKILAFAISGALAAIAGLLFAVKLSGGAPTIANGFLLPAIVAVLVGGTPLTGGVGGVVNTVVGTLIVAVIRASMLYFEIDATRQQIVFGVVLIVAIALTIDRAKLRTVK</sequence>
<evidence type="ECO:0000256" key="4">
    <source>
        <dbReference type="ARBA" id="ARBA00022519"/>
    </source>
</evidence>
<reference evidence="9 10" key="1">
    <citation type="submission" date="2018-05" db="EMBL/GenBank/DDBJ databases">
        <title>The draft genome of strain NS-104.</title>
        <authorList>
            <person name="Hang P."/>
            <person name="Jiang J."/>
        </authorList>
    </citation>
    <scope>NUCLEOTIDE SEQUENCE [LARGE SCALE GENOMIC DNA]</scope>
    <source>
        <strain evidence="9 10">NS-104</strain>
    </source>
</reference>
<feature type="transmembrane region" description="Helical" evidence="8">
    <location>
        <begin position="109"/>
        <end position="131"/>
    </location>
</feature>
<name>A0A2U2DNE9_9HYPH</name>
<dbReference type="EMBL" id="QFBC01000008">
    <property type="protein sequence ID" value="PWE54844.1"/>
    <property type="molecule type" value="Genomic_DNA"/>
</dbReference>
<evidence type="ECO:0000313" key="9">
    <source>
        <dbReference type="EMBL" id="PWE54844.1"/>
    </source>
</evidence>
<keyword evidence="2" id="KW-0813">Transport</keyword>
<accession>A0A2U2DNE9</accession>
<proteinExistence type="predicted"/>
<evidence type="ECO:0000256" key="5">
    <source>
        <dbReference type="ARBA" id="ARBA00022692"/>
    </source>
</evidence>
<dbReference type="PANTHER" id="PTHR32196">
    <property type="entry name" value="ABC TRANSPORTER PERMEASE PROTEIN YPHD-RELATED-RELATED"/>
    <property type="match status" value="1"/>
</dbReference>
<gene>
    <name evidence="9" type="ORF">DEM27_18030</name>
</gene>